<keyword evidence="5" id="KW-0597">Phosphoprotein</keyword>
<evidence type="ECO:0000259" key="13">
    <source>
        <dbReference type="PROSITE" id="PS50109"/>
    </source>
</evidence>
<evidence type="ECO:0000256" key="5">
    <source>
        <dbReference type="ARBA" id="ARBA00022553"/>
    </source>
</evidence>
<keyword evidence="11" id="KW-0472">Membrane</keyword>
<comment type="subcellular location">
    <subcellularLocation>
        <location evidence="2">Cell membrane</location>
    </subcellularLocation>
</comment>
<name>X0YC79_9ZZZZ</name>
<keyword evidence="8" id="KW-0418">Kinase</keyword>
<dbReference type="GO" id="GO:0000155">
    <property type="term" value="F:phosphorelay sensor kinase activity"/>
    <property type="evidence" value="ECO:0007669"/>
    <property type="project" value="TreeGrafter"/>
</dbReference>
<dbReference type="InterPro" id="IPR003594">
    <property type="entry name" value="HATPase_dom"/>
</dbReference>
<feature type="non-terminal residue" evidence="14">
    <location>
        <position position="1"/>
    </location>
</feature>
<dbReference type="GO" id="GO:0009927">
    <property type="term" value="F:histidine phosphotransfer kinase activity"/>
    <property type="evidence" value="ECO:0007669"/>
    <property type="project" value="TreeGrafter"/>
</dbReference>
<dbReference type="EMBL" id="BARS01051174">
    <property type="protein sequence ID" value="GAG53445.1"/>
    <property type="molecule type" value="Genomic_DNA"/>
</dbReference>
<reference evidence="14" key="1">
    <citation type="journal article" date="2014" name="Front. Microbiol.">
        <title>High frequency of phylogenetically diverse reductive dehalogenase-homologous genes in deep subseafloor sedimentary metagenomes.</title>
        <authorList>
            <person name="Kawai M."/>
            <person name="Futagami T."/>
            <person name="Toyoda A."/>
            <person name="Takaki Y."/>
            <person name="Nishi S."/>
            <person name="Hori S."/>
            <person name="Arai W."/>
            <person name="Tsubouchi T."/>
            <person name="Morono Y."/>
            <person name="Uchiyama I."/>
            <person name="Ito T."/>
            <person name="Fujiyama A."/>
            <person name="Inagaki F."/>
            <person name="Takami H."/>
        </authorList>
    </citation>
    <scope>NUCLEOTIDE SEQUENCE</scope>
    <source>
        <strain evidence="14">Expedition CK06-06</strain>
    </source>
</reference>
<evidence type="ECO:0000256" key="10">
    <source>
        <dbReference type="ARBA" id="ARBA00023012"/>
    </source>
</evidence>
<dbReference type="AlphaFoldDB" id="X0YC79"/>
<organism evidence="14">
    <name type="scientific">marine sediment metagenome</name>
    <dbReference type="NCBI Taxonomy" id="412755"/>
    <lineage>
        <taxon>unclassified sequences</taxon>
        <taxon>metagenomes</taxon>
        <taxon>ecological metagenomes</taxon>
    </lineage>
</organism>
<evidence type="ECO:0000256" key="6">
    <source>
        <dbReference type="ARBA" id="ARBA00022679"/>
    </source>
</evidence>
<comment type="catalytic activity">
    <reaction evidence="1">
        <text>ATP + protein L-histidine = ADP + protein N-phospho-L-histidine.</text>
        <dbReference type="EC" id="2.7.13.3"/>
    </reaction>
</comment>
<proteinExistence type="predicted"/>
<keyword evidence="10" id="KW-0902">Two-component regulatory system</keyword>
<evidence type="ECO:0000256" key="12">
    <source>
        <dbReference type="SAM" id="MobiDB-lite"/>
    </source>
</evidence>
<dbReference type="PANTHER" id="PTHR43047:SF72">
    <property type="entry name" value="OSMOSENSING HISTIDINE PROTEIN KINASE SLN1"/>
    <property type="match status" value="1"/>
</dbReference>
<comment type="caution">
    <text evidence="14">The sequence shown here is derived from an EMBL/GenBank/DDBJ whole genome shotgun (WGS) entry which is preliminary data.</text>
</comment>
<evidence type="ECO:0000256" key="9">
    <source>
        <dbReference type="ARBA" id="ARBA00022840"/>
    </source>
</evidence>
<feature type="domain" description="Histidine kinase" evidence="13">
    <location>
        <begin position="1"/>
        <end position="150"/>
    </location>
</feature>
<evidence type="ECO:0000313" key="14">
    <source>
        <dbReference type="EMBL" id="GAG53445.1"/>
    </source>
</evidence>
<protein>
    <recommendedName>
        <fullName evidence="3">histidine kinase</fullName>
        <ecNumber evidence="3">2.7.13.3</ecNumber>
    </recommendedName>
</protein>
<keyword evidence="6" id="KW-0808">Transferase</keyword>
<dbReference type="PROSITE" id="PS50109">
    <property type="entry name" value="HIS_KIN"/>
    <property type="match status" value="1"/>
</dbReference>
<dbReference type="EC" id="2.7.13.3" evidence="3"/>
<dbReference type="PRINTS" id="PR00344">
    <property type="entry name" value="BCTRLSENSOR"/>
</dbReference>
<evidence type="ECO:0000256" key="4">
    <source>
        <dbReference type="ARBA" id="ARBA00022475"/>
    </source>
</evidence>
<dbReference type="SUPFAM" id="SSF55874">
    <property type="entry name" value="ATPase domain of HSP90 chaperone/DNA topoisomerase II/histidine kinase"/>
    <property type="match status" value="1"/>
</dbReference>
<keyword evidence="9" id="KW-0067">ATP-binding</keyword>
<evidence type="ECO:0000256" key="8">
    <source>
        <dbReference type="ARBA" id="ARBA00022777"/>
    </source>
</evidence>
<dbReference type="InterPro" id="IPR004358">
    <property type="entry name" value="Sig_transdc_His_kin-like_C"/>
</dbReference>
<dbReference type="InterPro" id="IPR036890">
    <property type="entry name" value="HATPase_C_sf"/>
</dbReference>
<evidence type="ECO:0000256" key="2">
    <source>
        <dbReference type="ARBA" id="ARBA00004236"/>
    </source>
</evidence>
<feature type="region of interest" description="Disordered" evidence="12">
    <location>
        <begin position="143"/>
        <end position="163"/>
    </location>
</feature>
<dbReference type="InterPro" id="IPR005467">
    <property type="entry name" value="His_kinase_dom"/>
</dbReference>
<dbReference type="Gene3D" id="3.30.565.10">
    <property type="entry name" value="Histidine kinase-like ATPase, C-terminal domain"/>
    <property type="match status" value="1"/>
</dbReference>
<dbReference type="PANTHER" id="PTHR43047">
    <property type="entry name" value="TWO-COMPONENT HISTIDINE PROTEIN KINASE"/>
    <property type="match status" value="1"/>
</dbReference>
<dbReference type="SMART" id="SM00387">
    <property type="entry name" value="HATPase_c"/>
    <property type="match status" value="1"/>
</dbReference>
<accession>X0YC79</accession>
<dbReference type="CDD" id="cd16922">
    <property type="entry name" value="HATPase_EvgS-ArcB-TorS-like"/>
    <property type="match status" value="1"/>
</dbReference>
<evidence type="ECO:0000256" key="7">
    <source>
        <dbReference type="ARBA" id="ARBA00022741"/>
    </source>
</evidence>
<dbReference type="GO" id="GO:0005886">
    <property type="term" value="C:plasma membrane"/>
    <property type="evidence" value="ECO:0007669"/>
    <property type="project" value="UniProtKB-SubCell"/>
</dbReference>
<dbReference type="Pfam" id="PF02518">
    <property type="entry name" value="HATPase_c"/>
    <property type="match status" value="1"/>
</dbReference>
<evidence type="ECO:0000256" key="1">
    <source>
        <dbReference type="ARBA" id="ARBA00000085"/>
    </source>
</evidence>
<dbReference type="FunFam" id="3.30.565.10:FF:000023">
    <property type="entry name" value="PAS domain-containing sensor histidine kinase"/>
    <property type="match status" value="1"/>
</dbReference>
<gene>
    <name evidence="14" type="ORF">S01H1_76273</name>
</gene>
<keyword evidence="4" id="KW-1003">Cell membrane</keyword>
<evidence type="ECO:0000256" key="11">
    <source>
        <dbReference type="ARBA" id="ARBA00023136"/>
    </source>
</evidence>
<evidence type="ECO:0000256" key="3">
    <source>
        <dbReference type="ARBA" id="ARBA00012438"/>
    </source>
</evidence>
<dbReference type="GO" id="GO:0005524">
    <property type="term" value="F:ATP binding"/>
    <property type="evidence" value="ECO:0007669"/>
    <property type="project" value="UniProtKB-KW"/>
</dbReference>
<keyword evidence="7" id="KW-0547">Nucleotide-binding</keyword>
<sequence length="163" mass="17197">TLLALMKPVADKKQLELKERLADDVPIITSDAGKLQQILYNLLSNAIKFTPVHGTVTLATTCGTIQRGGQTENEVVVSVADTGPGITEADQKHIFEKFYQADDSLTKEVPGTGLGLAIARELTSLLGGRLTLKSSPGHGAVFSAHLPQSGPEVTTPPAEPADQ</sequence>